<protein>
    <submittedName>
        <fullName evidence="1">Cytochrome P450</fullName>
    </submittedName>
</protein>
<name>A0ACB6QW17_9PLEO</name>
<dbReference type="Proteomes" id="UP000799755">
    <property type="component" value="Unassembled WGS sequence"/>
</dbReference>
<evidence type="ECO:0000313" key="1">
    <source>
        <dbReference type="EMBL" id="KAF2470768.1"/>
    </source>
</evidence>
<reference evidence="1" key="1">
    <citation type="journal article" date="2020" name="Stud. Mycol.">
        <title>101 Dothideomycetes genomes: a test case for predicting lifestyles and emergence of pathogens.</title>
        <authorList>
            <person name="Haridas S."/>
            <person name="Albert R."/>
            <person name="Binder M."/>
            <person name="Bloem J."/>
            <person name="Labutti K."/>
            <person name="Salamov A."/>
            <person name="Andreopoulos B."/>
            <person name="Baker S."/>
            <person name="Barry K."/>
            <person name="Bills G."/>
            <person name="Bluhm B."/>
            <person name="Cannon C."/>
            <person name="Castanera R."/>
            <person name="Culley D."/>
            <person name="Daum C."/>
            <person name="Ezra D."/>
            <person name="Gonzalez J."/>
            <person name="Henrissat B."/>
            <person name="Kuo A."/>
            <person name="Liang C."/>
            <person name="Lipzen A."/>
            <person name="Lutzoni F."/>
            <person name="Magnuson J."/>
            <person name="Mondo S."/>
            <person name="Nolan M."/>
            <person name="Ohm R."/>
            <person name="Pangilinan J."/>
            <person name="Park H.-J."/>
            <person name="Ramirez L."/>
            <person name="Alfaro M."/>
            <person name="Sun H."/>
            <person name="Tritt A."/>
            <person name="Yoshinaga Y."/>
            <person name="Zwiers L.-H."/>
            <person name="Turgeon B."/>
            <person name="Goodwin S."/>
            <person name="Spatafora J."/>
            <person name="Crous P."/>
            <person name="Grigoriev I."/>
        </authorList>
    </citation>
    <scope>NUCLEOTIDE SEQUENCE</scope>
    <source>
        <strain evidence="1">ATCC 200398</strain>
    </source>
</reference>
<proteinExistence type="predicted"/>
<organism evidence="1 2">
    <name type="scientific">Lindgomyces ingoldianus</name>
    <dbReference type="NCBI Taxonomy" id="673940"/>
    <lineage>
        <taxon>Eukaryota</taxon>
        <taxon>Fungi</taxon>
        <taxon>Dikarya</taxon>
        <taxon>Ascomycota</taxon>
        <taxon>Pezizomycotina</taxon>
        <taxon>Dothideomycetes</taxon>
        <taxon>Pleosporomycetidae</taxon>
        <taxon>Pleosporales</taxon>
        <taxon>Lindgomycetaceae</taxon>
        <taxon>Lindgomyces</taxon>
    </lineage>
</organism>
<gene>
    <name evidence="1" type="ORF">BDR25DRAFT_286978</name>
</gene>
<sequence>MSVSLLWSILLPPLLFFVLTIWNLARNYREACKVGLPIIVVPISPENPIWMILARHFLPILQYIPFGNGYFTRFCHIGWEFDEKARAHLELGDAFMFATPGKNWIYLCNADTAHDIIRRERQGDFARPGELMAFLDVFGPNISTVNGQNWQRQRKVSAASFNEQSNVLVWNESFRQGKQMLQYWLSAGSKGVSTLGYDTRTLTLDVLVHAAFGKSFDFRGSHEKAKSQGPLSYRDALAIVLHDALLMLALGQGLVRRLAFIPRLGRLSEAADQFKSYMTDMFNESSQAEHGQKARGNLISSLVRASTDEKLITPEEVIGNVFVFSFAGHDTTAHSFAFTFMLLAGHLEVQDWISEEISYVVNGEQDLGNRYELFPRLVRTLAVLLETLRLYNPLLSIVKGTETQAARLTIGEQDVLVPAGTRVIVNINALHSLPRYWGEDGLEWKPSRWIQTKPGNGPVYDREHIVMPEHGAYIPWGEGMRTCPGKKFSQVEHVAVMASIFCEHYVVPVRQKGEDEVAARTRARNTVKDTGMRLLLQMFHPEKTPLEWKKRHKD</sequence>
<evidence type="ECO:0000313" key="2">
    <source>
        <dbReference type="Proteomes" id="UP000799755"/>
    </source>
</evidence>
<accession>A0ACB6QW17</accession>
<keyword evidence="2" id="KW-1185">Reference proteome</keyword>
<comment type="caution">
    <text evidence="1">The sequence shown here is derived from an EMBL/GenBank/DDBJ whole genome shotgun (WGS) entry which is preliminary data.</text>
</comment>
<dbReference type="EMBL" id="MU003507">
    <property type="protein sequence ID" value="KAF2470768.1"/>
    <property type="molecule type" value="Genomic_DNA"/>
</dbReference>